<dbReference type="EMBL" id="KZ301982">
    <property type="protein sequence ID" value="PFH52063.1"/>
    <property type="molecule type" value="Genomic_DNA"/>
</dbReference>
<dbReference type="InterPro" id="IPR055323">
    <property type="entry name" value="C57A10.07/YOR238W"/>
</dbReference>
<keyword evidence="3" id="KW-1185">Reference proteome</keyword>
<evidence type="ECO:0000313" key="2">
    <source>
        <dbReference type="EMBL" id="PFH52063.1"/>
    </source>
</evidence>
<organism evidence="2 3">
    <name type="scientific">Amanita thiersii Skay4041</name>
    <dbReference type="NCBI Taxonomy" id="703135"/>
    <lineage>
        <taxon>Eukaryota</taxon>
        <taxon>Fungi</taxon>
        <taxon>Dikarya</taxon>
        <taxon>Basidiomycota</taxon>
        <taxon>Agaricomycotina</taxon>
        <taxon>Agaricomycetes</taxon>
        <taxon>Agaricomycetidae</taxon>
        <taxon>Agaricales</taxon>
        <taxon>Pluteineae</taxon>
        <taxon>Amanitaceae</taxon>
        <taxon>Amanita</taxon>
    </lineage>
</organism>
<dbReference type="Proteomes" id="UP000242287">
    <property type="component" value="Unassembled WGS sequence"/>
</dbReference>
<keyword evidence="1" id="KW-1133">Transmembrane helix</keyword>
<name>A0A2A9NWG8_9AGAR</name>
<keyword evidence="1" id="KW-0812">Transmembrane</keyword>
<proteinExistence type="predicted"/>
<evidence type="ECO:0000313" key="3">
    <source>
        <dbReference type="Proteomes" id="UP000242287"/>
    </source>
</evidence>
<sequence length="321" mass="36544">MIPLPVSTPHRRFPTRLYLRPNNPNTRLLLLLLFLSISLFFNVLHYSFSSSSNVVPSPSLLATVTRDKSPELLSHLIIVPCHAVWVGMDPNLRLSEDQWLLEPYQMGSGRLAAFFAHISKGVELAVRDKHALLIFSGGQTKKASTTTEAESYLRLALSSNIASTLAVPGDGHIRATTENYALDSYQNLLFSIARFYEYTGHFPDGITLIGYEFKRQRFEELHRAAIRWPIDRFHYIGVDGEIKDHFIAHQGEFENGYIPYLKDLYGCHSFLASKRRRRNPHLRFPPYIHSTPHLAFLLNWCPGPTEKGASTIFAGDLPWDH</sequence>
<dbReference type="AlphaFoldDB" id="A0A2A9NWG8"/>
<dbReference type="PANTHER" id="PTHR28110">
    <property type="entry name" value="TRANSMEMBRANE PROTEIN"/>
    <property type="match status" value="1"/>
</dbReference>
<feature type="transmembrane region" description="Helical" evidence="1">
    <location>
        <begin position="28"/>
        <end position="48"/>
    </location>
</feature>
<evidence type="ECO:0000256" key="1">
    <source>
        <dbReference type="SAM" id="Phobius"/>
    </source>
</evidence>
<dbReference type="OrthoDB" id="4347at2759"/>
<dbReference type="PANTHER" id="PTHR28110:SF1">
    <property type="entry name" value="TRANSMEMBRANE PROTEIN"/>
    <property type="match status" value="1"/>
</dbReference>
<protein>
    <recommendedName>
        <fullName evidence="4">DUF218 domain-containing protein</fullName>
    </recommendedName>
</protein>
<reference evidence="2 3" key="1">
    <citation type="submission" date="2014-02" db="EMBL/GenBank/DDBJ databases">
        <title>Transposable element dynamics among asymbiotic and ectomycorrhizal Amanita fungi.</title>
        <authorList>
            <consortium name="DOE Joint Genome Institute"/>
            <person name="Hess J."/>
            <person name="Skrede I."/>
            <person name="Wolfe B."/>
            <person name="LaButti K."/>
            <person name="Ohm R.A."/>
            <person name="Grigoriev I.V."/>
            <person name="Pringle A."/>
        </authorList>
    </citation>
    <scope>NUCLEOTIDE SEQUENCE [LARGE SCALE GENOMIC DNA]</scope>
    <source>
        <strain evidence="2 3">SKay4041</strain>
    </source>
</reference>
<accession>A0A2A9NWG8</accession>
<gene>
    <name evidence="2" type="ORF">AMATHDRAFT_74551</name>
</gene>
<evidence type="ECO:0008006" key="4">
    <source>
        <dbReference type="Google" id="ProtNLM"/>
    </source>
</evidence>
<dbReference type="GO" id="GO:0005737">
    <property type="term" value="C:cytoplasm"/>
    <property type="evidence" value="ECO:0007669"/>
    <property type="project" value="TreeGrafter"/>
</dbReference>
<keyword evidence="1" id="KW-0472">Membrane</keyword>